<keyword evidence="10" id="KW-1185">Reference proteome</keyword>
<dbReference type="Pfam" id="PF08448">
    <property type="entry name" value="PAS_4"/>
    <property type="match status" value="2"/>
</dbReference>
<dbReference type="GO" id="GO:0016301">
    <property type="term" value="F:kinase activity"/>
    <property type="evidence" value="ECO:0007669"/>
    <property type="project" value="UniProtKB-KW"/>
</dbReference>
<dbReference type="EC" id="2.7.13.3" evidence="2"/>
<dbReference type="Gene3D" id="1.10.287.130">
    <property type="match status" value="1"/>
</dbReference>
<keyword evidence="3 4" id="KW-0597">Phosphoprotein</keyword>
<comment type="catalytic activity">
    <reaction evidence="1">
        <text>ATP + protein L-histidine = ADP + protein N-phospho-L-histidine.</text>
        <dbReference type="EC" id="2.7.13.3"/>
    </reaction>
</comment>
<organism evidence="9 10">
    <name type="scientific">Sphingomonas limnosediminicola</name>
    <dbReference type="NCBI Taxonomy" id="940133"/>
    <lineage>
        <taxon>Bacteria</taxon>
        <taxon>Pseudomonadati</taxon>
        <taxon>Pseudomonadota</taxon>
        <taxon>Alphaproteobacteria</taxon>
        <taxon>Sphingomonadales</taxon>
        <taxon>Sphingomonadaceae</taxon>
        <taxon>Sphingomonas</taxon>
    </lineage>
</organism>
<dbReference type="InterPro" id="IPR005467">
    <property type="entry name" value="His_kinase_dom"/>
</dbReference>
<dbReference type="SUPFAM" id="SSF52172">
    <property type="entry name" value="CheY-like"/>
    <property type="match status" value="1"/>
</dbReference>
<dbReference type="Gene3D" id="3.30.450.20">
    <property type="entry name" value="PAS domain"/>
    <property type="match status" value="2"/>
</dbReference>
<dbReference type="InterPro" id="IPR036097">
    <property type="entry name" value="HisK_dim/P_sf"/>
</dbReference>
<proteinExistence type="predicted"/>
<evidence type="ECO:0000313" key="10">
    <source>
        <dbReference type="Proteomes" id="UP001500827"/>
    </source>
</evidence>
<dbReference type="SUPFAM" id="SSF55874">
    <property type="entry name" value="ATPase domain of HSP90 chaperone/DNA topoisomerase II/histidine kinase"/>
    <property type="match status" value="1"/>
</dbReference>
<dbReference type="Pfam" id="PF00512">
    <property type="entry name" value="HisKA"/>
    <property type="match status" value="1"/>
</dbReference>
<dbReference type="InterPro" id="IPR003594">
    <property type="entry name" value="HATPase_dom"/>
</dbReference>
<feature type="domain" description="PAC" evidence="8">
    <location>
        <begin position="240"/>
        <end position="295"/>
    </location>
</feature>
<evidence type="ECO:0000256" key="1">
    <source>
        <dbReference type="ARBA" id="ARBA00000085"/>
    </source>
</evidence>
<dbReference type="PRINTS" id="PR00344">
    <property type="entry name" value="BCTRLSENSOR"/>
</dbReference>
<dbReference type="Pfam" id="PF02518">
    <property type="entry name" value="HATPase_c"/>
    <property type="match status" value="1"/>
</dbReference>
<evidence type="ECO:0000259" key="7">
    <source>
        <dbReference type="PROSITE" id="PS50110"/>
    </source>
</evidence>
<dbReference type="CDD" id="cd00082">
    <property type="entry name" value="HisKA"/>
    <property type="match status" value="1"/>
</dbReference>
<dbReference type="PROSITE" id="PS50109">
    <property type="entry name" value="HIS_KIN"/>
    <property type="match status" value="1"/>
</dbReference>
<dbReference type="Gene3D" id="3.40.50.2300">
    <property type="match status" value="1"/>
</dbReference>
<dbReference type="InterPro" id="IPR001789">
    <property type="entry name" value="Sig_transdc_resp-reg_receiver"/>
</dbReference>
<evidence type="ECO:0000313" key="9">
    <source>
        <dbReference type="EMBL" id="GAA3902512.1"/>
    </source>
</evidence>
<dbReference type="Gene3D" id="3.30.565.10">
    <property type="entry name" value="Histidine kinase-like ATPase, C-terminal domain"/>
    <property type="match status" value="1"/>
</dbReference>
<accession>A0ABP7LK51</accession>
<dbReference type="PROSITE" id="PS50110">
    <property type="entry name" value="RESPONSE_REGULATORY"/>
    <property type="match status" value="1"/>
</dbReference>
<dbReference type="PANTHER" id="PTHR43065:SF42">
    <property type="entry name" value="TWO-COMPONENT SENSOR PPRA"/>
    <property type="match status" value="1"/>
</dbReference>
<evidence type="ECO:0000259" key="6">
    <source>
        <dbReference type="PROSITE" id="PS50109"/>
    </source>
</evidence>
<dbReference type="SMART" id="SM00388">
    <property type="entry name" value="HisKA"/>
    <property type="match status" value="1"/>
</dbReference>
<name>A0ABP7LK51_9SPHN</name>
<evidence type="ECO:0000256" key="2">
    <source>
        <dbReference type="ARBA" id="ARBA00012438"/>
    </source>
</evidence>
<dbReference type="InterPro" id="IPR000700">
    <property type="entry name" value="PAS-assoc_C"/>
</dbReference>
<dbReference type="EMBL" id="BAABBM010000001">
    <property type="protein sequence ID" value="GAA3902512.1"/>
    <property type="molecule type" value="Genomic_DNA"/>
</dbReference>
<feature type="coiled-coil region" evidence="5">
    <location>
        <begin position="297"/>
        <end position="324"/>
    </location>
</feature>
<dbReference type="SUPFAM" id="SSF47384">
    <property type="entry name" value="Homodimeric domain of signal transducing histidine kinase"/>
    <property type="match status" value="1"/>
</dbReference>
<dbReference type="SMART" id="SM00091">
    <property type="entry name" value="PAS"/>
    <property type="match status" value="1"/>
</dbReference>
<dbReference type="Pfam" id="PF00072">
    <property type="entry name" value="Response_reg"/>
    <property type="match status" value="1"/>
</dbReference>
<evidence type="ECO:0000259" key="8">
    <source>
        <dbReference type="PROSITE" id="PS50113"/>
    </source>
</evidence>
<dbReference type="InterPro" id="IPR004358">
    <property type="entry name" value="Sig_transdc_His_kin-like_C"/>
</dbReference>
<keyword evidence="5" id="KW-0175">Coiled coil</keyword>
<dbReference type="InterPro" id="IPR036890">
    <property type="entry name" value="HATPase_C_sf"/>
</dbReference>
<dbReference type="InterPro" id="IPR035965">
    <property type="entry name" value="PAS-like_dom_sf"/>
</dbReference>
<sequence>MGDPRPVLWDGGEAGALMRSLDWSHSPLGQPADWPQPLRSVVSLMLGSKFPMFVAWGPELGFLYNDAYAVILGAKHPEAMGARFKDVWSEIWEDVGPLAHRALNGEATWLEDLPLVMNRKGFDEQTWFTFSYSPVRDDAGQIAGMFCAVAETTDKIVAQRRLADEAERQRRLFERAPGFITVLTGPDHRFDFVNEAYARLFGQRQFLGRTVREVFPELEGQGYFEWLDGVYATGERFVAQTAPAMLQLEPDAPPVQRFLDFIYEPVVDEQGQVTGIFCEGHDVTERMAAETELRELAETLEHRVAERTSELEQAQEALRQSQKLEAMGQLTGGVAHDFNNLLTPITGTLDLLQRRNFGDERTQRQIAGALASAERAKVLVQRLLAFARRQPLQLAGVDIVRLVGEIADLIASTSGPKIKVELDLANDSSAAFADANQLEMALLNLAVNARDAMPDGGLLTIAVNKVVIGAGHRSKLATGEYVRLAVSDTGVGMDEETLVRAIEPFFSTKGIGQGTGLGLSMVHGLALQLGGALTLASRSGVGTTAELWLRAAPSAAAPSLSRTHGADDDLQVGTVLLVDDEELVRESTADMLSDMGFNVIQARSAECAMKLISEGLQPDLVVTDHLMPGMSGTDLAFAMREKWPGKPVLIVSGYAETAGMDPNLPRLTKPFRRRDLAAAISLCTATAAA</sequence>
<dbReference type="SMART" id="SM00448">
    <property type="entry name" value="REC"/>
    <property type="match status" value="1"/>
</dbReference>
<evidence type="ECO:0000256" key="4">
    <source>
        <dbReference type="PROSITE-ProRule" id="PRU00169"/>
    </source>
</evidence>
<dbReference type="InterPro" id="IPR013656">
    <property type="entry name" value="PAS_4"/>
</dbReference>
<dbReference type="Proteomes" id="UP001500827">
    <property type="component" value="Unassembled WGS sequence"/>
</dbReference>
<gene>
    <name evidence="9" type="ORF">GCM10022276_21510</name>
</gene>
<protein>
    <recommendedName>
        <fullName evidence="2">histidine kinase</fullName>
        <ecNumber evidence="2">2.7.13.3</ecNumber>
    </recommendedName>
</protein>
<keyword evidence="9" id="KW-0418">Kinase</keyword>
<dbReference type="PROSITE" id="PS50113">
    <property type="entry name" value="PAC"/>
    <property type="match status" value="1"/>
</dbReference>
<dbReference type="SUPFAM" id="SSF55785">
    <property type="entry name" value="PYP-like sensor domain (PAS domain)"/>
    <property type="match status" value="2"/>
</dbReference>
<evidence type="ECO:0000256" key="3">
    <source>
        <dbReference type="ARBA" id="ARBA00022553"/>
    </source>
</evidence>
<dbReference type="InterPro" id="IPR003661">
    <property type="entry name" value="HisK_dim/P_dom"/>
</dbReference>
<feature type="domain" description="Histidine kinase" evidence="6">
    <location>
        <begin position="333"/>
        <end position="553"/>
    </location>
</feature>
<dbReference type="InterPro" id="IPR011006">
    <property type="entry name" value="CheY-like_superfamily"/>
</dbReference>
<comment type="caution">
    <text evidence="9">The sequence shown here is derived from an EMBL/GenBank/DDBJ whole genome shotgun (WGS) entry which is preliminary data.</text>
</comment>
<evidence type="ECO:0000256" key="5">
    <source>
        <dbReference type="SAM" id="Coils"/>
    </source>
</evidence>
<feature type="domain" description="Response regulatory" evidence="7">
    <location>
        <begin position="574"/>
        <end position="684"/>
    </location>
</feature>
<dbReference type="SMART" id="SM00387">
    <property type="entry name" value="HATPase_c"/>
    <property type="match status" value="1"/>
</dbReference>
<feature type="modified residue" description="4-aspartylphosphate" evidence="4">
    <location>
        <position position="624"/>
    </location>
</feature>
<dbReference type="InterPro" id="IPR000014">
    <property type="entry name" value="PAS"/>
</dbReference>
<dbReference type="PANTHER" id="PTHR43065">
    <property type="entry name" value="SENSOR HISTIDINE KINASE"/>
    <property type="match status" value="1"/>
</dbReference>
<keyword evidence="9" id="KW-0808">Transferase</keyword>
<reference evidence="10" key="1">
    <citation type="journal article" date="2019" name="Int. J. Syst. Evol. Microbiol.">
        <title>The Global Catalogue of Microorganisms (GCM) 10K type strain sequencing project: providing services to taxonomists for standard genome sequencing and annotation.</title>
        <authorList>
            <consortium name="The Broad Institute Genomics Platform"/>
            <consortium name="The Broad Institute Genome Sequencing Center for Infectious Disease"/>
            <person name="Wu L."/>
            <person name="Ma J."/>
        </authorList>
    </citation>
    <scope>NUCLEOTIDE SEQUENCE [LARGE SCALE GENOMIC DNA]</scope>
    <source>
        <strain evidence="10">JCM 17543</strain>
    </source>
</reference>